<organism evidence="1">
    <name type="scientific">Tanacetum cinerariifolium</name>
    <name type="common">Dalmatian daisy</name>
    <name type="synonym">Chrysanthemum cinerariifolium</name>
    <dbReference type="NCBI Taxonomy" id="118510"/>
    <lineage>
        <taxon>Eukaryota</taxon>
        <taxon>Viridiplantae</taxon>
        <taxon>Streptophyta</taxon>
        <taxon>Embryophyta</taxon>
        <taxon>Tracheophyta</taxon>
        <taxon>Spermatophyta</taxon>
        <taxon>Magnoliopsida</taxon>
        <taxon>eudicotyledons</taxon>
        <taxon>Gunneridae</taxon>
        <taxon>Pentapetalae</taxon>
        <taxon>asterids</taxon>
        <taxon>campanulids</taxon>
        <taxon>Asterales</taxon>
        <taxon>Asteraceae</taxon>
        <taxon>Asteroideae</taxon>
        <taxon>Anthemideae</taxon>
        <taxon>Anthemidinae</taxon>
        <taxon>Tanacetum</taxon>
    </lineage>
</organism>
<evidence type="ECO:0000313" key="1">
    <source>
        <dbReference type="EMBL" id="GFC84719.1"/>
    </source>
</evidence>
<accession>A0A699RBY3</accession>
<dbReference type="GO" id="GO:0003964">
    <property type="term" value="F:RNA-directed DNA polymerase activity"/>
    <property type="evidence" value="ECO:0007669"/>
    <property type="project" value="UniProtKB-KW"/>
</dbReference>
<protein>
    <submittedName>
        <fullName evidence="1">Putative reverse transcriptase domain-containing protein</fullName>
    </submittedName>
</protein>
<name>A0A699RBY3_TANCI</name>
<gene>
    <name evidence="1" type="ORF">Tci_856689</name>
</gene>
<keyword evidence="1" id="KW-0548">Nucleotidyltransferase</keyword>
<comment type="caution">
    <text evidence="1">The sequence shown here is derived from an EMBL/GenBank/DDBJ whole genome shotgun (WGS) entry which is preliminary data.</text>
</comment>
<keyword evidence="1" id="KW-0808">Transferase</keyword>
<keyword evidence="1" id="KW-0695">RNA-directed DNA polymerase</keyword>
<dbReference type="EMBL" id="BKCJ011096102">
    <property type="protein sequence ID" value="GFC84719.1"/>
    <property type="molecule type" value="Genomic_DNA"/>
</dbReference>
<proteinExistence type="predicted"/>
<dbReference type="AlphaFoldDB" id="A0A699RBY3"/>
<reference evidence="1" key="1">
    <citation type="journal article" date="2019" name="Sci. Rep.">
        <title>Draft genome of Tanacetum cinerariifolium, the natural source of mosquito coil.</title>
        <authorList>
            <person name="Yamashiro T."/>
            <person name="Shiraishi A."/>
            <person name="Satake H."/>
            <person name="Nakayama K."/>
        </authorList>
    </citation>
    <scope>NUCLEOTIDE SEQUENCE</scope>
</reference>
<dbReference type="PANTHER" id="PTHR46148:SF59">
    <property type="entry name" value="NUCLEOTIDYLTRANSFERASE, RIBONUCLEASE H"/>
    <property type="match status" value="1"/>
</dbReference>
<dbReference type="PANTHER" id="PTHR46148">
    <property type="entry name" value="CHROMO DOMAIN-CONTAINING PROTEIN"/>
    <property type="match status" value="1"/>
</dbReference>
<feature type="non-terminal residue" evidence="1">
    <location>
        <position position="1"/>
    </location>
</feature>
<sequence>KKCLSDESVVILLEELCVDDKLHFVEEPVEVIDRKIKQLKMSRIPIIKKYLADSELHVPLEDIKVDDKLYFVEEPVEIVNRQVKKLKRIWILIVKVRWDSQRGSKFT</sequence>